<reference evidence="1 2" key="1">
    <citation type="submission" date="2019-06" db="EMBL/GenBank/DDBJ databases">
        <title>Sequencing the genomes of 1000 actinobacteria strains.</title>
        <authorList>
            <person name="Klenk H.-P."/>
        </authorList>
    </citation>
    <scope>NUCLEOTIDE SEQUENCE [LARGE SCALE GENOMIC DNA]</scope>
    <source>
        <strain evidence="1 2">DSM 19828</strain>
    </source>
</reference>
<dbReference type="AlphaFoldDB" id="A0A542EC37"/>
<gene>
    <name evidence="1" type="ORF">FB459_0211</name>
</gene>
<sequence>MPSPRVASWAMPDWSADGLDVTEYLIPSSEVRLPLHH</sequence>
<proteinExistence type="predicted"/>
<protein>
    <submittedName>
        <fullName evidence="1">Uncharacterized protein</fullName>
    </submittedName>
</protein>
<dbReference type="EMBL" id="VFMO01000001">
    <property type="protein sequence ID" value="TQJ12844.1"/>
    <property type="molecule type" value="Genomic_DNA"/>
</dbReference>
<dbReference type="Proteomes" id="UP000320806">
    <property type="component" value="Unassembled WGS sequence"/>
</dbReference>
<name>A0A542EC37_9MICO</name>
<comment type="caution">
    <text evidence="1">The sequence shown here is derived from an EMBL/GenBank/DDBJ whole genome shotgun (WGS) entry which is preliminary data.</text>
</comment>
<accession>A0A542EC37</accession>
<evidence type="ECO:0000313" key="1">
    <source>
        <dbReference type="EMBL" id="TQJ12844.1"/>
    </source>
</evidence>
<organism evidence="1 2">
    <name type="scientific">Yimella lutea</name>
    <dbReference type="NCBI Taxonomy" id="587872"/>
    <lineage>
        <taxon>Bacteria</taxon>
        <taxon>Bacillati</taxon>
        <taxon>Actinomycetota</taxon>
        <taxon>Actinomycetes</taxon>
        <taxon>Micrococcales</taxon>
        <taxon>Dermacoccaceae</taxon>
        <taxon>Yimella</taxon>
    </lineage>
</organism>
<keyword evidence="2" id="KW-1185">Reference proteome</keyword>
<evidence type="ECO:0000313" key="2">
    <source>
        <dbReference type="Proteomes" id="UP000320806"/>
    </source>
</evidence>